<dbReference type="EMBL" id="JAOCIL010000004">
    <property type="protein sequence ID" value="MDH1440286.1"/>
    <property type="molecule type" value="Genomic_DNA"/>
</dbReference>
<dbReference type="AlphaFoldDB" id="A0AA42QVH9"/>
<evidence type="ECO:0000313" key="2">
    <source>
        <dbReference type="Proteomes" id="UP001161567"/>
    </source>
</evidence>
<name>A0AA42QVH9_ACIJO</name>
<proteinExistence type="predicted"/>
<dbReference type="Proteomes" id="UP001161567">
    <property type="component" value="Unassembled WGS sequence"/>
</dbReference>
<accession>A0AA42QVH9</accession>
<protein>
    <submittedName>
        <fullName evidence="1">Uncharacterized protein</fullName>
    </submittedName>
</protein>
<sequence length="102" mass="12571">MKRLKSQYHQSVKKPHPNDYFYKRFPNVKSVYHKKFCTHQEKSFYSIHCIEYKNYPLKLRVARGPGLAEAWDDLPAYVYKVAKSWKHNSRRQHQYYKEHEQH</sequence>
<organism evidence="1 2">
    <name type="scientific">Acinetobacter johnsonii</name>
    <dbReference type="NCBI Taxonomy" id="40214"/>
    <lineage>
        <taxon>Bacteria</taxon>
        <taxon>Pseudomonadati</taxon>
        <taxon>Pseudomonadota</taxon>
        <taxon>Gammaproteobacteria</taxon>
        <taxon>Moraxellales</taxon>
        <taxon>Moraxellaceae</taxon>
        <taxon>Acinetobacter</taxon>
    </lineage>
</organism>
<comment type="caution">
    <text evidence="1">The sequence shown here is derived from an EMBL/GenBank/DDBJ whole genome shotgun (WGS) entry which is preliminary data.</text>
</comment>
<evidence type="ECO:0000313" key="1">
    <source>
        <dbReference type="EMBL" id="MDH1440286.1"/>
    </source>
</evidence>
<reference evidence="1" key="1">
    <citation type="submission" date="2022-09" db="EMBL/GenBank/DDBJ databases">
        <title>Intensive care unit water sources are persistently colonized with multi-drug resistant bacteria and are the site of extensive horizontal gene transfer of antibiotic resistance genes.</title>
        <authorList>
            <person name="Diorio-Toth L."/>
        </authorList>
    </citation>
    <scope>NUCLEOTIDE SEQUENCE</scope>
    <source>
        <strain evidence="1">GD03725</strain>
    </source>
</reference>
<dbReference type="RefSeq" id="WP_279683751.1">
    <property type="nucleotide sequence ID" value="NZ_JAOCEJ010000048.1"/>
</dbReference>
<gene>
    <name evidence="1" type="ORF">N5I27_18540</name>
</gene>